<evidence type="ECO:0000313" key="2">
    <source>
        <dbReference type="EMBL" id="CAA9280552.1"/>
    </source>
</evidence>
<organism evidence="2">
    <name type="scientific">uncultured Actinomycetospora sp</name>
    <dbReference type="NCBI Taxonomy" id="1135996"/>
    <lineage>
        <taxon>Bacteria</taxon>
        <taxon>Bacillati</taxon>
        <taxon>Actinomycetota</taxon>
        <taxon>Actinomycetes</taxon>
        <taxon>Pseudonocardiales</taxon>
        <taxon>Pseudonocardiaceae</taxon>
        <taxon>Actinomycetospora</taxon>
        <taxon>environmental samples</taxon>
    </lineage>
</organism>
<sequence length="71" mass="8151">GQRDLRRVRRGRGRRGRLARLVRRGELARRHLARPVRGRGRRPAADGALPPPRPDPDVLLARPLDRDLPRV</sequence>
<feature type="non-terminal residue" evidence="2">
    <location>
        <position position="71"/>
    </location>
</feature>
<feature type="region of interest" description="Disordered" evidence="1">
    <location>
        <begin position="30"/>
        <end position="71"/>
    </location>
</feature>
<protein>
    <submittedName>
        <fullName evidence="2">Polysaccharide deacetylase</fullName>
    </submittedName>
</protein>
<evidence type="ECO:0000256" key="1">
    <source>
        <dbReference type="SAM" id="MobiDB-lite"/>
    </source>
</evidence>
<dbReference type="AlphaFoldDB" id="A0A6J4JHV9"/>
<accession>A0A6J4JHV9</accession>
<reference evidence="2" key="1">
    <citation type="submission" date="2020-02" db="EMBL/GenBank/DDBJ databases">
        <authorList>
            <person name="Meier V. D."/>
        </authorList>
    </citation>
    <scope>NUCLEOTIDE SEQUENCE</scope>
    <source>
        <strain evidence="2">AVDCRST_MAG54</strain>
    </source>
</reference>
<feature type="non-terminal residue" evidence="2">
    <location>
        <position position="1"/>
    </location>
</feature>
<proteinExistence type="predicted"/>
<name>A0A6J4JHV9_9PSEU</name>
<gene>
    <name evidence="2" type="ORF">AVDCRST_MAG54-3571</name>
</gene>
<dbReference type="EMBL" id="CADCTH010000454">
    <property type="protein sequence ID" value="CAA9280552.1"/>
    <property type="molecule type" value="Genomic_DNA"/>
</dbReference>
<feature type="compositionally biased region" description="Basic residues" evidence="1">
    <location>
        <begin position="30"/>
        <end position="42"/>
    </location>
</feature>